<gene>
    <name evidence="1" type="ORF">GCM10009807_21820</name>
</gene>
<keyword evidence="2" id="KW-1185">Reference proteome</keyword>
<name>A0ABN2GVK1_9MICO</name>
<protein>
    <submittedName>
        <fullName evidence="1">Uncharacterized protein</fullName>
    </submittedName>
</protein>
<dbReference type="RefSeq" id="WP_344054468.1">
    <property type="nucleotide sequence ID" value="NZ_BAAAPK010000001.1"/>
</dbReference>
<sequence>MAVKYIINEGYGDQETVEGAYSLRQEDGFFFFQNVAKKTVFVTKAARVTTIKRVSDED</sequence>
<comment type="caution">
    <text evidence="1">The sequence shown here is derived from an EMBL/GenBank/DDBJ whole genome shotgun (WGS) entry which is preliminary data.</text>
</comment>
<evidence type="ECO:0000313" key="2">
    <source>
        <dbReference type="Proteomes" id="UP001500596"/>
    </source>
</evidence>
<proteinExistence type="predicted"/>
<organism evidence="1 2">
    <name type="scientific">Microbacterium lacus</name>
    <dbReference type="NCBI Taxonomy" id="415217"/>
    <lineage>
        <taxon>Bacteria</taxon>
        <taxon>Bacillati</taxon>
        <taxon>Actinomycetota</taxon>
        <taxon>Actinomycetes</taxon>
        <taxon>Micrococcales</taxon>
        <taxon>Microbacteriaceae</taxon>
        <taxon>Microbacterium</taxon>
    </lineage>
</organism>
<dbReference type="Proteomes" id="UP001500596">
    <property type="component" value="Unassembled WGS sequence"/>
</dbReference>
<evidence type="ECO:0000313" key="1">
    <source>
        <dbReference type="EMBL" id="GAA1677536.1"/>
    </source>
</evidence>
<accession>A0ABN2GVK1</accession>
<dbReference type="EMBL" id="BAAAPK010000001">
    <property type="protein sequence ID" value="GAA1677536.1"/>
    <property type="molecule type" value="Genomic_DNA"/>
</dbReference>
<reference evidence="1 2" key="1">
    <citation type="journal article" date="2019" name="Int. J. Syst. Evol. Microbiol.">
        <title>The Global Catalogue of Microorganisms (GCM) 10K type strain sequencing project: providing services to taxonomists for standard genome sequencing and annotation.</title>
        <authorList>
            <consortium name="The Broad Institute Genomics Platform"/>
            <consortium name="The Broad Institute Genome Sequencing Center for Infectious Disease"/>
            <person name="Wu L."/>
            <person name="Ma J."/>
        </authorList>
    </citation>
    <scope>NUCLEOTIDE SEQUENCE [LARGE SCALE GENOMIC DNA]</scope>
    <source>
        <strain evidence="1 2">JCM 15575</strain>
    </source>
</reference>